<sequence>MIAKITRGSRAGDIAAYLHGPGKTAMHTYHDRDGAEQVGGIVIGGTLAMRGDTTGRWAAELREAAASRPEITKPIWQVSLRCAPEDRALTDAEWRDAATVFMTRMGLEDRPWVVVRHADDHVHLVASRVTDTGQVWHGRQDYRQAQTACAELEEAYGLQVAPRETTRVSRRAADHQITRGERHQALRTHVPPERVELATVVRACAARAVGGGTDAFEAELEKAGVEFEANRATTGRMSGYKFGTGRVDEAGQPVWFKASQLDKTLAWSKLSQVLDAPPPSQRVQVPEKGLLESKAKYQARVAEAQTEATQRRHQQIGQAQLAEMGEVANWWAKRNET</sequence>
<dbReference type="InterPro" id="IPR005094">
    <property type="entry name" value="Endonuclease_MobA/VirD2"/>
</dbReference>
<dbReference type="EMBL" id="JBHSIW010000044">
    <property type="protein sequence ID" value="MFC4905680.1"/>
    <property type="molecule type" value="Genomic_DNA"/>
</dbReference>
<evidence type="ECO:0000313" key="2">
    <source>
        <dbReference type="EMBL" id="MFC4905680.1"/>
    </source>
</evidence>
<gene>
    <name evidence="2" type="ORF">ACFPCS_19175</name>
</gene>
<dbReference type="Pfam" id="PF03432">
    <property type="entry name" value="Relaxase"/>
    <property type="match status" value="1"/>
</dbReference>
<evidence type="ECO:0000313" key="3">
    <source>
        <dbReference type="Proteomes" id="UP001595797"/>
    </source>
</evidence>
<organism evidence="2 3">
    <name type="scientific">Kocuria oceani</name>
    <dbReference type="NCBI Taxonomy" id="988827"/>
    <lineage>
        <taxon>Bacteria</taxon>
        <taxon>Bacillati</taxon>
        <taxon>Actinomycetota</taxon>
        <taxon>Actinomycetes</taxon>
        <taxon>Micrococcales</taxon>
        <taxon>Micrococcaceae</taxon>
        <taxon>Kocuria</taxon>
    </lineage>
</organism>
<feature type="non-terminal residue" evidence="2">
    <location>
        <position position="337"/>
    </location>
</feature>
<reference evidence="3" key="1">
    <citation type="journal article" date="2019" name="Int. J. Syst. Evol. Microbiol.">
        <title>The Global Catalogue of Microorganisms (GCM) 10K type strain sequencing project: providing services to taxonomists for standard genome sequencing and annotation.</title>
        <authorList>
            <consortium name="The Broad Institute Genomics Platform"/>
            <consortium name="The Broad Institute Genome Sequencing Center for Infectious Disease"/>
            <person name="Wu L."/>
            <person name="Ma J."/>
        </authorList>
    </citation>
    <scope>NUCLEOTIDE SEQUENCE [LARGE SCALE GENOMIC DNA]</scope>
    <source>
        <strain evidence="3">CGMCC 4.6946</strain>
    </source>
</reference>
<name>A0ABV9TR11_9MICC</name>
<evidence type="ECO:0000259" key="1">
    <source>
        <dbReference type="Pfam" id="PF03432"/>
    </source>
</evidence>
<feature type="domain" description="MobA/VirD2-like nuclease" evidence="1">
    <location>
        <begin position="49"/>
        <end position="158"/>
    </location>
</feature>
<protein>
    <submittedName>
        <fullName evidence="2">Relaxase/mobilization nuclease domain-containing protein</fullName>
    </submittedName>
</protein>
<accession>A0ABV9TR11</accession>
<keyword evidence="3" id="KW-1185">Reference proteome</keyword>
<proteinExistence type="predicted"/>
<comment type="caution">
    <text evidence="2">The sequence shown here is derived from an EMBL/GenBank/DDBJ whole genome shotgun (WGS) entry which is preliminary data.</text>
</comment>
<dbReference type="RefSeq" id="WP_380114038.1">
    <property type="nucleotide sequence ID" value="NZ_JBHSIW010000044.1"/>
</dbReference>
<dbReference type="Proteomes" id="UP001595797">
    <property type="component" value="Unassembled WGS sequence"/>
</dbReference>